<dbReference type="AlphaFoldDB" id="A0A841ZPY1"/>
<dbReference type="Proteomes" id="UP000559885">
    <property type="component" value="Unassembled WGS sequence"/>
</dbReference>
<accession>A0A841ZPY1</accession>
<organism evidence="1 2">
    <name type="scientific">Listeria aquatica</name>
    <dbReference type="NCBI Taxonomy" id="1494960"/>
    <lineage>
        <taxon>Bacteria</taxon>
        <taxon>Bacillati</taxon>
        <taxon>Bacillota</taxon>
        <taxon>Bacilli</taxon>
        <taxon>Bacillales</taxon>
        <taxon>Listeriaceae</taxon>
        <taxon>Listeria</taxon>
    </lineage>
</organism>
<dbReference type="RefSeq" id="WP_185372625.1">
    <property type="nucleotide sequence ID" value="NZ_JAARRM010000001.1"/>
</dbReference>
<evidence type="ECO:0000313" key="1">
    <source>
        <dbReference type="EMBL" id="MBC1521030.1"/>
    </source>
</evidence>
<gene>
    <name evidence="1" type="ORF">HB912_05105</name>
</gene>
<sequence>MRKIPIFTLIAILLLGGGYFYYQHASSKVNLTFSFNVSKKDTDKKTISGTIDGAGSTIVTLPVSKNLLNSVKKGNHYNIEATFYNKKHVDKRTSKKLEGPFWSNENNKGLLVNKVKVDNLEKITNQ</sequence>
<name>A0A841ZPY1_9LIST</name>
<proteinExistence type="predicted"/>
<dbReference type="EMBL" id="JAARRM010000001">
    <property type="protein sequence ID" value="MBC1521030.1"/>
    <property type="molecule type" value="Genomic_DNA"/>
</dbReference>
<comment type="caution">
    <text evidence="1">The sequence shown here is derived from an EMBL/GenBank/DDBJ whole genome shotgun (WGS) entry which is preliminary data.</text>
</comment>
<evidence type="ECO:0000313" key="2">
    <source>
        <dbReference type="Proteomes" id="UP000559885"/>
    </source>
</evidence>
<reference evidence="1 2" key="1">
    <citation type="submission" date="2020-03" db="EMBL/GenBank/DDBJ databases">
        <title>Soil Listeria distribution.</title>
        <authorList>
            <person name="Liao J."/>
            <person name="Wiedmann M."/>
        </authorList>
    </citation>
    <scope>NUCLEOTIDE SEQUENCE [LARGE SCALE GENOMIC DNA]</scope>
    <source>
        <strain evidence="1 2">FSL L7-1507</strain>
    </source>
</reference>
<protein>
    <submittedName>
        <fullName evidence="1">Uncharacterized protein</fullName>
    </submittedName>
</protein>